<keyword evidence="1" id="KW-0812">Transmembrane</keyword>
<reference evidence="2 3" key="1">
    <citation type="journal article" date="2024" name="Plant Biotechnol. J.">
        <title>Dendrobium thyrsiflorum genome and its molecular insights into genes involved in important horticultural traits.</title>
        <authorList>
            <person name="Chen B."/>
            <person name="Wang J.Y."/>
            <person name="Zheng P.J."/>
            <person name="Li K.L."/>
            <person name="Liang Y.M."/>
            <person name="Chen X.F."/>
            <person name="Zhang C."/>
            <person name="Zhao X."/>
            <person name="He X."/>
            <person name="Zhang G.Q."/>
            <person name="Liu Z.J."/>
            <person name="Xu Q."/>
        </authorList>
    </citation>
    <scope>NUCLEOTIDE SEQUENCE [LARGE SCALE GENOMIC DNA]</scope>
    <source>
        <strain evidence="2">GZMU011</strain>
    </source>
</reference>
<gene>
    <name evidence="2" type="ORF">M5K25_011493</name>
</gene>
<name>A0ABD0VA01_DENTH</name>
<protein>
    <recommendedName>
        <fullName evidence="4">DUF4389 domain-containing protein</fullName>
    </recommendedName>
</protein>
<keyword evidence="1" id="KW-0472">Membrane</keyword>
<organism evidence="2 3">
    <name type="scientific">Dendrobium thyrsiflorum</name>
    <name type="common">Pinecone-like raceme dendrobium</name>
    <name type="synonym">Orchid</name>
    <dbReference type="NCBI Taxonomy" id="117978"/>
    <lineage>
        <taxon>Eukaryota</taxon>
        <taxon>Viridiplantae</taxon>
        <taxon>Streptophyta</taxon>
        <taxon>Embryophyta</taxon>
        <taxon>Tracheophyta</taxon>
        <taxon>Spermatophyta</taxon>
        <taxon>Magnoliopsida</taxon>
        <taxon>Liliopsida</taxon>
        <taxon>Asparagales</taxon>
        <taxon>Orchidaceae</taxon>
        <taxon>Epidendroideae</taxon>
        <taxon>Malaxideae</taxon>
        <taxon>Dendrobiinae</taxon>
        <taxon>Dendrobium</taxon>
    </lineage>
</organism>
<evidence type="ECO:0000313" key="2">
    <source>
        <dbReference type="EMBL" id="KAL0919401.1"/>
    </source>
</evidence>
<evidence type="ECO:0000256" key="1">
    <source>
        <dbReference type="SAM" id="Phobius"/>
    </source>
</evidence>
<keyword evidence="1" id="KW-1133">Transmembrane helix</keyword>
<dbReference type="Proteomes" id="UP001552299">
    <property type="component" value="Unassembled WGS sequence"/>
</dbReference>
<dbReference type="AlphaFoldDB" id="A0ABD0VA01"/>
<dbReference type="EMBL" id="JANQDX010000009">
    <property type="protein sequence ID" value="KAL0919401.1"/>
    <property type="molecule type" value="Genomic_DNA"/>
</dbReference>
<proteinExistence type="predicted"/>
<comment type="caution">
    <text evidence="2">The sequence shown here is derived from an EMBL/GenBank/DDBJ whole genome shotgun (WGS) entry which is preliminary data.</text>
</comment>
<keyword evidence="3" id="KW-1185">Reference proteome</keyword>
<evidence type="ECO:0000313" key="3">
    <source>
        <dbReference type="Proteomes" id="UP001552299"/>
    </source>
</evidence>
<feature type="transmembrane region" description="Helical" evidence="1">
    <location>
        <begin position="58"/>
        <end position="75"/>
    </location>
</feature>
<sequence>MGDPTGNDNRPTAAGPAIFQGTDYSTFRTTVALTLWLGAIHFNAALIIASLLLLPARIAALVFAVQLLFMVIPLNDKNKLGRKLSRFICKYAVGYFPLTLHVEDIEAFDPNQAYGE</sequence>
<feature type="transmembrane region" description="Helical" evidence="1">
    <location>
        <begin position="31"/>
        <end position="52"/>
    </location>
</feature>
<evidence type="ECO:0008006" key="4">
    <source>
        <dbReference type="Google" id="ProtNLM"/>
    </source>
</evidence>
<accession>A0ABD0VA01</accession>